<dbReference type="InterPro" id="IPR038279">
    <property type="entry name" value="Ndc10_dom2_sf"/>
</dbReference>
<organism evidence="2">
    <name type="scientific">Spongospora subterranea</name>
    <dbReference type="NCBI Taxonomy" id="70186"/>
    <lineage>
        <taxon>Eukaryota</taxon>
        <taxon>Sar</taxon>
        <taxon>Rhizaria</taxon>
        <taxon>Endomyxa</taxon>
        <taxon>Phytomyxea</taxon>
        <taxon>Plasmodiophorida</taxon>
        <taxon>Plasmodiophoridae</taxon>
        <taxon>Spongospora</taxon>
    </lineage>
</organism>
<dbReference type="Pfam" id="PF16787">
    <property type="entry name" value="NDC10_II"/>
    <property type="match status" value="1"/>
</dbReference>
<name>A0A0H5RHF0_9EUKA</name>
<accession>A0A0H5RHF0</accession>
<dbReference type="InterPro" id="IPR031872">
    <property type="entry name" value="NDC10_II"/>
</dbReference>
<evidence type="ECO:0000313" key="2">
    <source>
        <dbReference type="EMBL" id="CRZ08099.1"/>
    </source>
</evidence>
<dbReference type="AlphaFoldDB" id="A0A0H5RHF0"/>
<reference evidence="2" key="1">
    <citation type="submission" date="2015-04" db="EMBL/GenBank/DDBJ databases">
        <title>The genome sequence of the plant pathogenic Rhizarian Plasmodiophora brassicae reveals insights in its biotrophic life cycle and the origin of chitin synthesis.</title>
        <authorList>
            <person name="Schwelm A."/>
            <person name="Fogelqvist J."/>
            <person name="Knaust A."/>
            <person name="Julke S."/>
            <person name="Lilja T."/>
            <person name="Dhandapani V."/>
            <person name="Bonilla-Rosso G."/>
            <person name="Karlsson M."/>
            <person name="Shevchenko A."/>
            <person name="Choi S.R."/>
            <person name="Kim H.G."/>
            <person name="Park J.Y."/>
            <person name="Lim Y.P."/>
            <person name="Ludwig-Muller J."/>
            <person name="Dixelius C."/>
        </authorList>
    </citation>
    <scope>NUCLEOTIDE SEQUENCE</scope>
    <source>
        <tissue evidence="2">Potato root galls</tissue>
    </source>
</reference>
<dbReference type="Gene3D" id="1.10.443.20">
    <property type="entry name" value="Centromere DNA-binding protein complex CBF3 subunit, domain 2"/>
    <property type="match status" value="1"/>
</dbReference>
<sequence length="241" mass="26544">MKPSRPLKLRSVWPSQRKRRWVERAAHPWPKIWVQVKPLLTRMATGKYVRVAEPATSSVGPAGTSSKVGVSHLEASQQQVASLLSSGVRKTEIAGQSFLSLLDHMRTVILQDSAILIADEDHSSHAIWQHPIFSSEAFTTFAAELSGKISSTVTPSTIEVLRALPAVGGHLCELVHASAVHSRSISCLDQKFDQKIQQVNEDMNKNLLMIRNECLQVMASTLTGLGNCMSTQGWADQLHDF</sequence>
<proteinExistence type="predicted"/>
<protein>
    <recommendedName>
        <fullName evidence="1">Ndc10 domain-containing protein</fullName>
    </recommendedName>
</protein>
<feature type="domain" description="Ndc10" evidence="1">
    <location>
        <begin position="91"/>
        <end position="138"/>
    </location>
</feature>
<evidence type="ECO:0000259" key="1">
    <source>
        <dbReference type="Pfam" id="PF16787"/>
    </source>
</evidence>
<dbReference type="GO" id="GO:0003677">
    <property type="term" value="F:DNA binding"/>
    <property type="evidence" value="ECO:0007669"/>
    <property type="project" value="InterPro"/>
</dbReference>
<dbReference type="EMBL" id="HACM01007657">
    <property type="protein sequence ID" value="CRZ08099.1"/>
    <property type="molecule type" value="Transcribed_RNA"/>
</dbReference>